<keyword evidence="3" id="KW-1185">Reference proteome</keyword>
<name>A0A9N9CR65_9GLOM</name>
<comment type="caution">
    <text evidence="2">The sequence shown here is derived from an EMBL/GenBank/DDBJ whole genome shotgun (WGS) entry which is preliminary data.</text>
</comment>
<evidence type="ECO:0000313" key="2">
    <source>
        <dbReference type="EMBL" id="CAG8609107.1"/>
    </source>
</evidence>
<evidence type="ECO:0000313" key="3">
    <source>
        <dbReference type="Proteomes" id="UP000789570"/>
    </source>
</evidence>
<keyword evidence="1" id="KW-0175">Coiled coil</keyword>
<organism evidence="2 3">
    <name type="scientific">Funneliformis caledonium</name>
    <dbReference type="NCBI Taxonomy" id="1117310"/>
    <lineage>
        <taxon>Eukaryota</taxon>
        <taxon>Fungi</taxon>
        <taxon>Fungi incertae sedis</taxon>
        <taxon>Mucoromycota</taxon>
        <taxon>Glomeromycotina</taxon>
        <taxon>Glomeromycetes</taxon>
        <taxon>Glomerales</taxon>
        <taxon>Glomeraceae</taxon>
        <taxon>Funneliformis</taxon>
    </lineage>
</organism>
<accession>A0A9N9CR65</accession>
<dbReference type="AlphaFoldDB" id="A0A9N9CR65"/>
<proteinExistence type="predicted"/>
<sequence>MASIKEDIDISEISLRTDVATIGSNESFQLPNDDVITKNVLQCKRNAERILEVSHKKIDSNIKITYTTLIDDVELLTSELENKSKKPENGVELQPEETYSNSKMKCFTKGTVKEADDVKVGDIDPKETQGDVDNTGKEKLLEENIHSEKAQPVIQESMQEIIIEKTDDYINDVRHETSTKCLDKKFDESNECRGNQIEDVRNRMTQLSDLVQDIKETTTYMEANVKELQGFTKKFPDIEKIFKTLQDKARKNADDLNVKFDEQNERFNGQIKDVLFKYDDLAKSLIVMDRNCDVLKNLPKFEQLNQNSQEQIRTIQIKSEELERKANESEISLRDKLEKLGSKIDIMNTEAYKNIGDIKEDLNKFDNRITLLKETEDELENRLQKEIRENEKNILQRLEEDRAKKLALIITSVKEEAENLFGRLDILESSYEDLRKEVKECDDEIMKRVVEDRVMSDQIIRDSIKEAIDSYATEYDAKVTQRIHEAIELYEERVNKLADTSFELEATFNEEIQKTAERRIRAIEEENKRLKEHKRVLKNKLETKEAEFIEFKIECDRNDGIIARLGNDKTELEKKVQYIKNERKQLESIVREMENQIREMGRIHKENLADSDEEIRKMKVDMERLDQTAKTVEADKDCYKRWLNVSFAVIIAHLMAIVYLLASPFENSWYLIANIGTL</sequence>
<feature type="coiled-coil region" evidence="1">
    <location>
        <begin position="513"/>
        <end position="635"/>
    </location>
</feature>
<dbReference type="OrthoDB" id="2367041at2759"/>
<dbReference type="EMBL" id="CAJVPQ010002809">
    <property type="protein sequence ID" value="CAG8609107.1"/>
    <property type="molecule type" value="Genomic_DNA"/>
</dbReference>
<gene>
    <name evidence="2" type="ORF">FCALED_LOCUS8979</name>
</gene>
<protein>
    <submittedName>
        <fullName evidence="2">5324_t:CDS:1</fullName>
    </submittedName>
</protein>
<evidence type="ECO:0000256" key="1">
    <source>
        <dbReference type="SAM" id="Coils"/>
    </source>
</evidence>
<feature type="coiled-coil region" evidence="1">
    <location>
        <begin position="305"/>
        <end position="444"/>
    </location>
</feature>
<reference evidence="2" key="1">
    <citation type="submission" date="2021-06" db="EMBL/GenBank/DDBJ databases">
        <authorList>
            <person name="Kallberg Y."/>
            <person name="Tangrot J."/>
            <person name="Rosling A."/>
        </authorList>
    </citation>
    <scope>NUCLEOTIDE SEQUENCE</scope>
    <source>
        <strain evidence="2">UK204</strain>
    </source>
</reference>
<dbReference type="Proteomes" id="UP000789570">
    <property type="component" value="Unassembled WGS sequence"/>
</dbReference>